<sequence>MSERPTSGVGAWFPSGKNEELGWRLDVVTLLAVIGESAMLENAQALTATPFCLIPRIIPAPQALLKASRPTRLPSVAARMTGVYSGVDLESVGFFANILHPLDQLQPFAFRVYEIEHTDRNTAGNVTVVSPATERPRDGGRRVSIAGSMFGGGPQTPTVPPPMSPRIPRGPPTEESTMISNKMENETMEADKIDQKDTGKDSGTGTLMGTTKRTANSRSVDAPPPIGLVGRKNTVRFATEDENVDVEAQQPSEDEEPKLARKMTRQRTFQDFINYPTLAQNDERPAVPAKAYSPINILSVFSFLQTALGIALSTYWRDGTAIVALATISAASSVVGYASWWKPLLMNRSHTNRVPRGDVVIRTREGAFILVKCTEEVARELYSGTEECEYRVADRSYRGLMALGTFLLMVSVVLMGNCRWNSQVYIGGSYVLLNGLYWGMGMLDKKKFWDLNRYKVTEVTPEDSQLAHTTTDRDDQREGVKSFTRTLWYAIRETRLTGWCTKSGAAPDTDTWREWLGEAEIAAKNGQRQWTAVERKNVLMKKKLDQEKEAMRRLRIPPSYDPSDEQAYGRVSEVPDGQQAPAEQVRQVVKRGRTEGRL</sequence>
<feature type="transmembrane region" description="Helical" evidence="2">
    <location>
        <begin position="400"/>
        <end position="417"/>
    </location>
</feature>
<feature type="transmembrane region" description="Helical" evidence="2">
    <location>
        <begin position="423"/>
        <end position="443"/>
    </location>
</feature>
<protein>
    <submittedName>
        <fullName evidence="3">Uncharacterized protein</fullName>
    </submittedName>
</protein>
<dbReference type="AlphaFoldDB" id="A0AAD5RMA9"/>
<keyword evidence="2" id="KW-0812">Transmembrane</keyword>
<dbReference type="EMBL" id="JAKWBI020000248">
    <property type="protein sequence ID" value="KAJ2898004.1"/>
    <property type="molecule type" value="Genomic_DNA"/>
</dbReference>
<feature type="region of interest" description="Disordered" evidence="1">
    <location>
        <begin position="130"/>
        <end position="229"/>
    </location>
</feature>
<keyword evidence="2" id="KW-0472">Membrane</keyword>
<evidence type="ECO:0000256" key="2">
    <source>
        <dbReference type="SAM" id="Phobius"/>
    </source>
</evidence>
<comment type="caution">
    <text evidence="3">The sequence shown here is derived from an EMBL/GenBank/DDBJ whole genome shotgun (WGS) entry which is preliminary data.</text>
</comment>
<organism evidence="3 4">
    <name type="scientific">Zalerion maritima</name>
    <dbReference type="NCBI Taxonomy" id="339359"/>
    <lineage>
        <taxon>Eukaryota</taxon>
        <taxon>Fungi</taxon>
        <taxon>Dikarya</taxon>
        <taxon>Ascomycota</taxon>
        <taxon>Pezizomycotina</taxon>
        <taxon>Sordariomycetes</taxon>
        <taxon>Lulworthiomycetidae</taxon>
        <taxon>Lulworthiales</taxon>
        <taxon>Lulworthiaceae</taxon>
        <taxon>Zalerion</taxon>
    </lineage>
</organism>
<feature type="transmembrane region" description="Helical" evidence="2">
    <location>
        <begin position="322"/>
        <end position="340"/>
    </location>
</feature>
<name>A0AAD5RMA9_9PEZI</name>
<dbReference type="Proteomes" id="UP001201980">
    <property type="component" value="Unassembled WGS sequence"/>
</dbReference>
<evidence type="ECO:0000256" key="1">
    <source>
        <dbReference type="SAM" id="MobiDB-lite"/>
    </source>
</evidence>
<feature type="compositionally biased region" description="Basic and acidic residues" evidence="1">
    <location>
        <begin position="183"/>
        <end position="200"/>
    </location>
</feature>
<gene>
    <name evidence="3" type="ORF">MKZ38_004222</name>
</gene>
<reference evidence="3" key="1">
    <citation type="submission" date="2022-07" db="EMBL/GenBank/DDBJ databases">
        <title>Draft genome sequence of Zalerion maritima ATCC 34329, a (micro)plastics degrading marine fungus.</title>
        <authorList>
            <person name="Paco A."/>
            <person name="Goncalves M.F.M."/>
            <person name="Rocha-Santos T.A.P."/>
            <person name="Alves A."/>
        </authorList>
    </citation>
    <scope>NUCLEOTIDE SEQUENCE</scope>
    <source>
        <strain evidence="3">ATCC 34329</strain>
    </source>
</reference>
<keyword evidence="4" id="KW-1185">Reference proteome</keyword>
<feature type="compositionally biased region" description="Polar residues" evidence="1">
    <location>
        <begin position="201"/>
        <end position="219"/>
    </location>
</feature>
<accession>A0AAD5RMA9</accession>
<keyword evidence="2" id="KW-1133">Transmembrane helix</keyword>
<feature type="region of interest" description="Disordered" evidence="1">
    <location>
        <begin position="550"/>
        <end position="598"/>
    </location>
</feature>
<proteinExistence type="predicted"/>
<evidence type="ECO:0000313" key="3">
    <source>
        <dbReference type="EMBL" id="KAJ2898004.1"/>
    </source>
</evidence>
<feature type="compositionally biased region" description="Pro residues" evidence="1">
    <location>
        <begin position="157"/>
        <end position="171"/>
    </location>
</feature>
<evidence type="ECO:0000313" key="4">
    <source>
        <dbReference type="Proteomes" id="UP001201980"/>
    </source>
</evidence>